<dbReference type="InterPro" id="IPR002638">
    <property type="entry name" value="Quinolinate_PRibosylTrfase_C"/>
</dbReference>
<dbReference type="InterPro" id="IPR013785">
    <property type="entry name" value="Aldolase_TIM"/>
</dbReference>
<comment type="caution">
    <text evidence="2">The sequence shown here is derived from an EMBL/GenBank/DDBJ whole genome shotgun (WGS) entry which is preliminary data.</text>
</comment>
<dbReference type="SUPFAM" id="SSF51690">
    <property type="entry name" value="Nicotinate/Quinolinate PRTase C-terminal domain-like"/>
    <property type="match status" value="1"/>
</dbReference>
<evidence type="ECO:0000313" key="3">
    <source>
        <dbReference type="Proteomes" id="UP001243009"/>
    </source>
</evidence>
<dbReference type="Gene3D" id="3.20.20.70">
    <property type="entry name" value="Aldolase class I"/>
    <property type="match status" value="1"/>
</dbReference>
<organism evidence="2 3">
    <name type="scientific">Paracraurococcus lichenis</name>
    <dbReference type="NCBI Taxonomy" id="3064888"/>
    <lineage>
        <taxon>Bacteria</taxon>
        <taxon>Pseudomonadati</taxon>
        <taxon>Pseudomonadota</taxon>
        <taxon>Alphaproteobacteria</taxon>
        <taxon>Acetobacterales</taxon>
        <taxon>Roseomonadaceae</taxon>
        <taxon>Paracraurococcus</taxon>
    </lineage>
</organism>
<accession>A0ABT9ECC2</accession>
<evidence type="ECO:0000259" key="1">
    <source>
        <dbReference type="Pfam" id="PF01729"/>
    </source>
</evidence>
<proteinExistence type="predicted"/>
<dbReference type="Proteomes" id="UP001243009">
    <property type="component" value="Unassembled WGS sequence"/>
</dbReference>
<protein>
    <recommendedName>
        <fullName evidence="1">Quinolinate phosphoribosyl transferase C-terminal domain-containing protein</fullName>
    </recommendedName>
</protein>
<dbReference type="EMBL" id="JAUTWS010000115">
    <property type="protein sequence ID" value="MDO9713726.1"/>
    <property type="molecule type" value="Genomic_DNA"/>
</dbReference>
<gene>
    <name evidence="2" type="ORF">Q7A36_35780</name>
</gene>
<reference evidence="2 3" key="1">
    <citation type="submission" date="2023-08" db="EMBL/GenBank/DDBJ databases">
        <title>The draft genome sequence of Paracraurococcus sp. LOR1-02.</title>
        <authorList>
            <person name="Kingkaew E."/>
            <person name="Tanasupawat S."/>
        </authorList>
    </citation>
    <scope>NUCLEOTIDE SEQUENCE [LARGE SCALE GENOMIC DNA]</scope>
    <source>
        <strain evidence="2 3">LOR1-02</strain>
    </source>
</reference>
<evidence type="ECO:0000313" key="2">
    <source>
        <dbReference type="EMBL" id="MDO9713726.1"/>
    </source>
</evidence>
<feature type="domain" description="Quinolinate phosphoribosyl transferase C-terminal" evidence="1">
    <location>
        <begin position="2"/>
        <end position="64"/>
    </location>
</feature>
<name>A0ABT9ECC2_9PROT</name>
<sequence>MQLDRMVPEQVAEAVRAIAGLGRPVAVAATGDIHEGNATAYAAAGVDVLVTSAPYAAPPLDVTVAMVDAQAATQQRGQS</sequence>
<dbReference type="RefSeq" id="WP_305108579.1">
    <property type="nucleotide sequence ID" value="NZ_JAUTWS010000115.1"/>
</dbReference>
<keyword evidence="3" id="KW-1185">Reference proteome</keyword>
<dbReference type="InterPro" id="IPR036068">
    <property type="entry name" value="Nicotinate_pribotase-like_C"/>
</dbReference>
<dbReference type="Pfam" id="PF01729">
    <property type="entry name" value="QRPTase_C"/>
    <property type="match status" value="1"/>
</dbReference>